<evidence type="ECO:0000256" key="1">
    <source>
        <dbReference type="ARBA" id="ARBA00009199"/>
    </source>
</evidence>
<dbReference type="PANTHER" id="PTHR46072:SF2">
    <property type="entry name" value="AMIDASE (EUROFUNG)"/>
    <property type="match status" value="1"/>
</dbReference>
<dbReference type="InterPro" id="IPR023631">
    <property type="entry name" value="Amidase_dom"/>
</dbReference>
<protein>
    <recommendedName>
        <fullName evidence="3">Amidase domain-containing protein</fullName>
    </recommendedName>
</protein>
<dbReference type="EMBL" id="NAJO01000029">
    <property type="protein sequence ID" value="OQO01796.1"/>
    <property type="molecule type" value="Genomic_DNA"/>
</dbReference>
<dbReference type="Gene3D" id="3.90.1300.10">
    <property type="entry name" value="Amidase signature (AS) domain"/>
    <property type="match status" value="2"/>
</dbReference>
<evidence type="ECO:0000259" key="3">
    <source>
        <dbReference type="Pfam" id="PF01425"/>
    </source>
</evidence>
<comment type="similarity">
    <text evidence="1">Belongs to the amidase family.</text>
</comment>
<dbReference type="GO" id="GO:0016787">
    <property type="term" value="F:hydrolase activity"/>
    <property type="evidence" value="ECO:0007669"/>
    <property type="project" value="UniProtKB-KW"/>
</dbReference>
<gene>
    <name evidence="4" type="ORF">B0A48_12269</name>
</gene>
<accession>A0A1V8SRL2</accession>
<comment type="caution">
    <text evidence="4">The sequence shown here is derived from an EMBL/GenBank/DDBJ whole genome shotgun (WGS) entry which is preliminary data.</text>
</comment>
<dbReference type="STRING" id="1507870.A0A1V8SRL2"/>
<dbReference type="InParanoid" id="A0A1V8SRL2"/>
<keyword evidence="5" id="KW-1185">Reference proteome</keyword>
<dbReference type="SUPFAM" id="SSF75304">
    <property type="entry name" value="Amidase signature (AS) enzymes"/>
    <property type="match status" value="1"/>
</dbReference>
<name>A0A1V8SRL2_9PEZI</name>
<sequence>MSWEEIVASKRAVRDAAVAEFASNGLTSPTITADDDASSLVRRLKDGEVSTETVVRTYINNACKAQAKTNCLTEVCFAAAIERAQALDAHYNTTGEVIGPLHGVPVSLKDQFDLKGIDSTIGYVGRVSKPATTNAWIVDILERLGAVVIAKTNLPQSIMAIVDAEPWSADAQCPRLPWRNDCVEEYSTRPLTIGLMLDDGVVKVHPPIERLFRELVSKLQEAGHDVVQWDVGLNAECVEIMDAYYTADGGEDIKQAVAEGGESFIPHVKALIERGPAISVYEYWKLNRRKVAAQQAYHEMWNNARSSKGRPIDIILTPTMAHTSLPHRKCRWVGYTKLFNLLDYTAMSFPVGRVSKRLDSVSTDDYVPRNAYDAWNWAQYDSESMDGHHVGLQLVGRRYEEEKVLGAAIHIEKLLKG</sequence>
<dbReference type="Pfam" id="PF01425">
    <property type="entry name" value="Amidase"/>
    <property type="match status" value="2"/>
</dbReference>
<evidence type="ECO:0000313" key="5">
    <source>
        <dbReference type="Proteomes" id="UP000192596"/>
    </source>
</evidence>
<reference evidence="5" key="1">
    <citation type="submission" date="2017-03" db="EMBL/GenBank/DDBJ databases">
        <title>Genomes of endolithic fungi from Antarctica.</title>
        <authorList>
            <person name="Coleine C."/>
            <person name="Masonjones S."/>
            <person name="Stajich J.E."/>
        </authorList>
    </citation>
    <scope>NUCLEOTIDE SEQUENCE [LARGE SCALE GENOMIC DNA]</scope>
    <source>
        <strain evidence="5">CCFEE 5527</strain>
    </source>
</reference>
<dbReference type="InterPro" id="IPR036928">
    <property type="entry name" value="AS_sf"/>
</dbReference>
<evidence type="ECO:0000256" key="2">
    <source>
        <dbReference type="ARBA" id="ARBA00022801"/>
    </source>
</evidence>
<dbReference type="OrthoDB" id="6428749at2759"/>
<dbReference type="Proteomes" id="UP000192596">
    <property type="component" value="Unassembled WGS sequence"/>
</dbReference>
<proteinExistence type="inferred from homology"/>
<dbReference type="AlphaFoldDB" id="A0A1V8SRL2"/>
<keyword evidence="2" id="KW-0378">Hydrolase</keyword>
<dbReference type="PANTHER" id="PTHR46072">
    <property type="entry name" value="AMIDASE-RELATED-RELATED"/>
    <property type="match status" value="1"/>
</dbReference>
<organism evidence="4 5">
    <name type="scientific">Cryoendolithus antarcticus</name>
    <dbReference type="NCBI Taxonomy" id="1507870"/>
    <lineage>
        <taxon>Eukaryota</taxon>
        <taxon>Fungi</taxon>
        <taxon>Dikarya</taxon>
        <taxon>Ascomycota</taxon>
        <taxon>Pezizomycotina</taxon>
        <taxon>Dothideomycetes</taxon>
        <taxon>Dothideomycetidae</taxon>
        <taxon>Cladosporiales</taxon>
        <taxon>Cladosporiaceae</taxon>
        <taxon>Cryoendolithus</taxon>
    </lineage>
</organism>
<feature type="domain" description="Amidase" evidence="3">
    <location>
        <begin position="54"/>
        <end position="174"/>
    </location>
</feature>
<evidence type="ECO:0000313" key="4">
    <source>
        <dbReference type="EMBL" id="OQO01796.1"/>
    </source>
</evidence>
<feature type="domain" description="Amidase" evidence="3">
    <location>
        <begin position="185"/>
        <end position="405"/>
    </location>
</feature>